<keyword evidence="3" id="KW-1185">Reference proteome</keyword>
<evidence type="ECO:0000313" key="3">
    <source>
        <dbReference type="Proteomes" id="UP001321825"/>
    </source>
</evidence>
<dbReference type="Proteomes" id="UP001321825">
    <property type="component" value="Chromosome"/>
</dbReference>
<name>A0AAU9C677_9GAMM</name>
<dbReference type="SUPFAM" id="SSF53850">
    <property type="entry name" value="Periplasmic binding protein-like II"/>
    <property type="match status" value="1"/>
</dbReference>
<sequence length="325" mass="36093">MKAFLILTALLAWLVPQARAGSRDITVGALAYGTFNWELTVIEREGLDRRQGFHLKIRKLANPQAGRIGLQGGSVDLIVTNWLWVARQRSGGHDFTAAPYSLTHGALIVPPDSPIRGIADLKGRRIGVAGSPLYENWILLKTLAKREYGLDLEQDARPVFGAPPLLNQQLRQGRLDALLNYWHYAARLEAAGYRRLLDGGELLTRLGVTPPVPTLSYVFRQRWAADRRDTVTAFLRAAYGAKDAICSDRRAWRYVAPLTGSTDPKIQAALRQRYCQGRLRHWGAPERKAAARLYALLHEAGGDALTGPAATLPRGTFWADFVLPR</sequence>
<gene>
    <name evidence="2" type="ORF">MIT9_P1012</name>
</gene>
<dbReference type="PANTHER" id="PTHR30024:SF48">
    <property type="entry name" value="ABC TRANSPORTER SUBSTRATE-BINDING PROTEIN"/>
    <property type="match status" value="1"/>
</dbReference>
<accession>A0AAU9C677</accession>
<evidence type="ECO:0000256" key="1">
    <source>
        <dbReference type="SAM" id="SignalP"/>
    </source>
</evidence>
<protein>
    <submittedName>
        <fullName evidence="2">NitT/TauT family transport system substrate-binding protein</fullName>
    </submittedName>
</protein>
<dbReference type="Gene3D" id="3.40.190.10">
    <property type="entry name" value="Periplasmic binding protein-like II"/>
    <property type="match status" value="2"/>
</dbReference>
<feature type="chain" id="PRO_5043728642" evidence="1">
    <location>
        <begin position="21"/>
        <end position="325"/>
    </location>
</feature>
<reference evidence="3" key="1">
    <citation type="journal article" date="2024" name="Int. J. Syst. Evol. Microbiol.">
        <title>Methylomarinovum tepidoasis sp. nov., a moderately thermophilic methanotroph of the family Methylothermaceae isolated from a deep-sea hydrothermal field.</title>
        <authorList>
            <person name="Hirayama H."/>
            <person name="Takaki Y."/>
            <person name="Abe M."/>
            <person name="Miyazaki M."/>
            <person name="Uematsu K."/>
            <person name="Matsui Y."/>
            <person name="Takai K."/>
        </authorList>
    </citation>
    <scope>NUCLEOTIDE SEQUENCE [LARGE SCALE GENOMIC DNA]</scope>
    <source>
        <strain evidence="3">IT-9</strain>
    </source>
</reference>
<dbReference type="RefSeq" id="WP_317706361.1">
    <property type="nucleotide sequence ID" value="NZ_AP024714.1"/>
</dbReference>
<dbReference type="EMBL" id="AP024714">
    <property type="protein sequence ID" value="BCX81434.1"/>
    <property type="molecule type" value="Genomic_DNA"/>
</dbReference>
<organism evidence="2 3">
    <name type="scientific">Methylomarinovum caldicuralii</name>
    <dbReference type="NCBI Taxonomy" id="438856"/>
    <lineage>
        <taxon>Bacteria</taxon>
        <taxon>Pseudomonadati</taxon>
        <taxon>Pseudomonadota</taxon>
        <taxon>Gammaproteobacteria</taxon>
        <taxon>Methylococcales</taxon>
        <taxon>Methylothermaceae</taxon>
        <taxon>Methylomarinovum</taxon>
    </lineage>
</organism>
<proteinExistence type="predicted"/>
<dbReference type="Pfam" id="PF12974">
    <property type="entry name" value="Phosphonate-bd"/>
    <property type="match status" value="1"/>
</dbReference>
<dbReference type="PANTHER" id="PTHR30024">
    <property type="entry name" value="ALIPHATIC SULFONATES-BINDING PROTEIN-RELATED"/>
    <property type="match status" value="1"/>
</dbReference>
<feature type="signal peptide" evidence="1">
    <location>
        <begin position="1"/>
        <end position="20"/>
    </location>
</feature>
<dbReference type="KEGG" id="mcau:MIT9_P1012"/>
<keyword evidence="1" id="KW-0732">Signal</keyword>
<evidence type="ECO:0000313" key="2">
    <source>
        <dbReference type="EMBL" id="BCX81434.1"/>
    </source>
</evidence>
<dbReference type="AlphaFoldDB" id="A0AAU9C677"/>